<evidence type="ECO:0000256" key="1">
    <source>
        <dbReference type="SAM" id="Phobius"/>
    </source>
</evidence>
<keyword evidence="1" id="KW-0472">Membrane</keyword>
<dbReference type="AlphaFoldDB" id="A0A0K0XBE0"/>
<sequence>MPEFEPLIAVLASGGVGLISTYLAGVLTRRKTESVPEIESEAEESLESRLATIAESLQQAAVLMALVQTEIDARAAKARQLADDVQKAEQLALLTVACQGDGTT</sequence>
<protein>
    <submittedName>
        <fullName evidence="2">Uncharacterized protein</fullName>
    </submittedName>
</protein>
<dbReference type="EMBL" id="CP012150">
    <property type="protein sequence ID" value="AKS34677.1"/>
    <property type="molecule type" value="Genomic_DNA"/>
</dbReference>
<keyword evidence="1" id="KW-1133">Transmembrane helix</keyword>
<dbReference type="Proteomes" id="UP000062255">
    <property type="component" value="Chromosome"/>
</dbReference>
<organism evidence="2 3">
    <name type="scientific">Mycolicibacterium goodii</name>
    <name type="common">Mycobacterium goodii</name>
    <dbReference type="NCBI Taxonomy" id="134601"/>
    <lineage>
        <taxon>Bacteria</taxon>
        <taxon>Bacillati</taxon>
        <taxon>Actinomycetota</taxon>
        <taxon>Actinomycetes</taxon>
        <taxon>Mycobacteriales</taxon>
        <taxon>Mycobacteriaceae</taxon>
        <taxon>Mycolicibacterium</taxon>
    </lineage>
</organism>
<proteinExistence type="predicted"/>
<accession>A0A0K0XBE0</accession>
<evidence type="ECO:0000313" key="3">
    <source>
        <dbReference type="Proteomes" id="UP000062255"/>
    </source>
</evidence>
<name>A0A0K0XBE0_MYCGD</name>
<dbReference type="PATRIC" id="fig|134601.6.peg.5253"/>
<feature type="transmembrane region" description="Helical" evidence="1">
    <location>
        <begin position="6"/>
        <end position="27"/>
    </location>
</feature>
<dbReference type="RefSeq" id="WP_049747131.1">
    <property type="nucleotide sequence ID" value="NZ_CP012150.1"/>
</dbReference>
<dbReference type="KEGG" id="mgo:AFA91_25430"/>
<keyword evidence="1" id="KW-0812">Transmembrane</keyword>
<evidence type="ECO:0000313" key="2">
    <source>
        <dbReference type="EMBL" id="AKS34677.1"/>
    </source>
</evidence>
<gene>
    <name evidence="2" type="ORF">AFA91_25430</name>
</gene>
<reference evidence="2 3" key="1">
    <citation type="submission" date="2015-07" db="EMBL/GenBank/DDBJ databases">
        <title>Complete genome sequence of Mycobacterium goodii X7B, a facultative thermophilic biodesulfurizing bacterium.</title>
        <authorList>
            <person name="Yu B."/>
            <person name="Li F."/>
            <person name="Xu P."/>
        </authorList>
    </citation>
    <scope>NUCLEOTIDE SEQUENCE [LARGE SCALE GENOMIC DNA]</scope>
    <source>
        <strain evidence="2 3">X7B</strain>
    </source>
</reference>